<accession>A0A645IU62</accession>
<sequence>MMTNIISRKREFAILKSIGMTENQLKKLVKLEGLYYALLTIFIVVVIGLPLTKKLVTLVAGGTMIFSYKFTMLPIIISSPILIIISIIVPTICIKYTEKDSIVEALRENE</sequence>
<reference evidence="8" key="1">
    <citation type="submission" date="2019-08" db="EMBL/GenBank/DDBJ databases">
        <authorList>
            <person name="Kucharzyk K."/>
            <person name="Murdoch R.W."/>
            <person name="Higgins S."/>
            <person name="Loffler F."/>
        </authorList>
    </citation>
    <scope>NUCLEOTIDE SEQUENCE</scope>
</reference>
<gene>
    <name evidence="8" type="ORF">SDC9_202364</name>
</gene>
<keyword evidence="2" id="KW-1003">Cell membrane</keyword>
<name>A0A645IU62_9ZZZZ</name>
<evidence type="ECO:0000256" key="4">
    <source>
        <dbReference type="ARBA" id="ARBA00022989"/>
    </source>
</evidence>
<evidence type="ECO:0000256" key="1">
    <source>
        <dbReference type="ARBA" id="ARBA00004651"/>
    </source>
</evidence>
<dbReference type="EMBL" id="VSSQ01123182">
    <property type="protein sequence ID" value="MPN54687.1"/>
    <property type="molecule type" value="Genomic_DNA"/>
</dbReference>
<evidence type="ECO:0000256" key="2">
    <source>
        <dbReference type="ARBA" id="ARBA00022475"/>
    </source>
</evidence>
<comment type="caution">
    <text evidence="8">The sequence shown here is derived from an EMBL/GenBank/DDBJ whole genome shotgun (WGS) entry which is preliminary data.</text>
</comment>
<evidence type="ECO:0000313" key="8">
    <source>
        <dbReference type="EMBL" id="MPN54687.1"/>
    </source>
</evidence>
<evidence type="ECO:0000256" key="6">
    <source>
        <dbReference type="SAM" id="Phobius"/>
    </source>
</evidence>
<feature type="transmembrane region" description="Helical" evidence="6">
    <location>
        <begin position="33"/>
        <end position="52"/>
    </location>
</feature>
<keyword evidence="4 6" id="KW-1133">Transmembrane helix</keyword>
<evidence type="ECO:0000256" key="5">
    <source>
        <dbReference type="ARBA" id="ARBA00023136"/>
    </source>
</evidence>
<proteinExistence type="predicted"/>
<dbReference type="AlphaFoldDB" id="A0A645IU62"/>
<organism evidence="8">
    <name type="scientific">bioreactor metagenome</name>
    <dbReference type="NCBI Taxonomy" id="1076179"/>
    <lineage>
        <taxon>unclassified sequences</taxon>
        <taxon>metagenomes</taxon>
        <taxon>ecological metagenomes</taxon>
    </lineage>
</organism>
<dbReference type="Pfam" id="PF02687">
    <property type="entry name" value="FtsX"/>
    <property type="match status" value="1"/>
</dbReference>
<feature type="transmembrane region" description="Helical" evidence="6">
    <location>
        <begin position="72"/>
        <end position="94"/>
    </location>
</feature>
<protein>
    <recommendedName>
        <fullName evidence="7">ABC3 transporter permease C-terminal domain-containing protein</fullName>
    </recommendedName>
</protein>
<keyword evidence="5 6" id="KW-0472">Membrane</keyword>
<comment type="subcellular location">
    <subcellularLocation>
        <location evidence="1">Cell membrane</location>
        <topology evidence="1">Multi-pass membrane protein</topology>
    </subcellularLocation>
</comment>
<dbReference type="GO" id="GO:0005886">
    <property type="term" value="C:plasma membrane"/>
    <property type="evidence" value="ECO:0007669"/>
    <property type="project" value="UniProtKB-SubCell"/>
</dbReference>
<evidence type="ECO:0000259" key="7">
    <source>
        <dbReference type="Pfam" id="PF02687"/>
    </source>
</evidence>
<feature type="domain" description="ABC3 transporter permease C-terminal" evidence="7">
    <location>
        <begin position="2"/>
        <end position="96"/>
    </location>
</feature>
<keyword evidence="3 6" id="KW-0812">Transmembrane</keyword>
<evidence type="ECO:0000256" key="3">
    <source>
        <dbReference type="ARBA" id="ARBA00022692"/>
    </source>
</evidence>
<dbReference type="InterPro" id="IPR003838">
    <property type="entry name" value="ABC3_permease_C"/>
</dbReference>